<evidence type="ECO:0000313" key="2">
    <source>
        <dbReference type="EMBL" id="KAJ0390904.1"/>
    </source>
</evidence>
<comment type="caution">
    <text evidence="2">The sequence shown here is derived from an EMBL/GenBank/DDBJ whole genome shotgun (WGS) entry which is preliminary data.</text>
</comment>
<name>A0AAD5Q587_PYTIN</name>
<organism evidence="2 3">
    <name type="scientific">Pythium insidiosum</name>
    <name type="common">Pythiosis disease agent</name>
    <dbReference type="NCBI Taxonomy" id="114742"/>
    <lineage>
        <taxon>Eukaryota</taxon>
        <taxon>Sar</taxon>
        <taxon>Stramenopiles</taxon>
        <taxon>Oomycota</taxon>
        <taxon>Peronosporomycetes</taxon>
        <taxon>Pythiales</taxon>
        <taxon>Pythiaceae</taxon>
        <taxon>Pythium</taxon>
    </lineage>
</organism>
<evidence type="ECO:0000313" key="3">
    <source>
        <dbReference type="Proteomes" id="UP001209570"/>
    </source>
</evidence>
<sequence length="194" mass="21029">MPRRKPQHVERRDATRNAGRESLSPVDAQATRASLGVSLPLDPPNGDEEALVILMSSDDDDDDDDGEQHSAHDRHVSPPSPPQPKRRRLGLFARGRIGQRPRYSFRIEPSARSSPPSPPSRDADALWLTLPIGQESALCDVLRHAPPAADALSLVLVLRSDDEYDDDVDEPSALPIASGRCDDGAVARAGVARV</sequence>
<accession>A0AAD5Q587</accession>
<reference evidence="2" key="1">
    <citation type="submission" date="2021-12" db="EMBL/GenBank/DDBJ databases">
        <title>Prjna785345.</title>
        <authorList>
            <person name="Rujirawat T."/>
            <person name="Krajaejun T."/>
        </authorList>
    </citation>
    <scope>NUCLEOTIDE SEQUENCE</scope>
    <source>
        <strain evidence="2">Pi057C3</strain>
    </source>
</reference>
<dbReference type="Proteomes" id="UP001209570">
    <property type="component" value="Unassembled WGS sequence"/>
</dbReference>
<feature type="compositionally biased region" description="Acidic residues" evidence="1">
    <location>
        <begin position="57"/>
        <end position="66"/>
    </location>
</feature>
<feature type="compositionally biased region" description="Basic and acidic residues" evidence="1">
    <location>
        <begin position="67"/>
        <end position="76"/>
    </location>
</feature>
<gene>
    <name evidence="2" type="ORF">P43SY_011804</name>
</gene>
<keyword evidence="3" id="KW-1185">Reference proteome</keyword>
<protein>
    <submittedName>
        <fullName evidence="2">Uncharacterized protein</fullName>
    </submittedName>
</protein>
<feature type="compositionally biased region" description="Basic and acidic residues" evidence="1">
    <location>
        <begin position="7"/>
        <end position="19"/>
    </location>
</feature>
<proteinExistence type="predicted"/>
<evidence type="ECO:0000256" key="1">
    <source>
        <dbReference type="SAM" id="MobiDB-lite"/>
    </source>
</evidence>
<dbReference type="EMBL" id="JAKCXM010001497">
    <property type="protein sequence ID" value="KAJ0390904.1"/>
    <property type="molecule type" value="Genomic_DNA"/>
</dbReference>
<feature type="region of interest" description="Disordered" evidence="1">
    <location>
        <begin position="1"/>
        <end position="124"/>
    </location>
</feature>
<dbReference type="AlphaFoldDB" id="A0AAD5Q587"/>